<dbReference type="GO" id="GO:0008234">
    <property type="term" value="F:cysteine-type peptidase activity"/>
    <property type="evidence" value="ECO:0007669"/>
    <property type="project" value="UniProtKB-KW"/>
</dbReference>
<keyword evidence="3 6" id="KW-0732">Signal</keyword>
<feature type="chain" id="PRO_5014980427" evidence="6">
    <location>
        <begin position="24"/>
        <end position="165"/>
    </location>
</feature>
<keyword evidence="2" id="KW-0645">Protease</keyword>
<dbReference type="RefSeq" id="WP_100287726.1">
    <property type="nucleotide sequence ID" value="NZ_PHHA01000002.1"/>
</dbReference>
<dbReference type="PANTHER" id="PTHR47360:SF1">
    <property type="entry name" value="ENDOPEPTIDASE NLPC-RELATED"/>
    <property type="match status" value="1"/>
</dbReference>
<dbReference type="OrthoDB" id="9807055at2"/>
<evidence type="ECO:0000256" key="3">
    <source>
        <dbReference type="ARBA" id="ARBA00022729"/>
    </source>
</evidence>
<evidence type="ECO:0000313" key="8">
    <source>
        <dbReference type="EMBL" id="PJG86451.1"/>
    </source>
</evidence>
<dbReference type="InterPro" id="IPR000064">
    <property type="entry name" value="NLP_P60_dom"/>
</dbReference>
<dbReference type="SUPFAM" id="SSF54001">
    <property type="entry name" value="Cysteine proteinases"/>
    <property type="match status" value="1"/>
</dbReference>
<dbReference type="Pfam" id="PF00877">
    <property type="entry name" value="NLPC_P60"/>
    <property type="match status" value="1"/>
</dbReference>
<keyword evidence="4" id="KW-0378">Hydrolase</keyword>
<organism evidence="8 9">
    <name type="scientific">Conservatibacter flavescens</name>
    <dbReference type="NCBI Taxonomy" id="28161"/>
    <lineage>
        <taxon>Bacteria</taxon>
        <taxon>Pseudomonadati</taxon>
        <taxon>Pseudomonadota</taxon>
        <taxon>Gammaproteobacteria</taxon>
        <taxon>Pasteurellales</taxon>
        <taxon>Pasteurellaceae</taxon>
        <taxon>Conservatibacter</taxon>
    </lineage>
</organism>
<dbReference type="AlphaFoldDB" id="A0A2M8S5Q2"/>
<dbReference type="InterPro" id="IPR052062">
    <property type="entry name" value="Murein_DD/LD_carboxypeptidase"/>
</dbReference>
<dbReference type="EMBL" id="PHHA01000002">
    <property type="protein sequence ID" value="PJG86451.1"/>
    <property type="molecule type" value="Genomic_DNA"/>
</dbReference>
<dbReference type="PANTHER" id="PTHR47360">
    <property type="entry name" value="MUREIN DD-ENDOPEPTIDASE MEPS/MUREIN LD-CARBOXYPEPTIDASE"/>
    <property type="match status" value="1"/>
</dbReference>
<evidence type="ECO:0000256" key="6">
    <source>
        <dbReference type="SAM" id="SignalP"/>
    </source>
</evidence>
<evidence type="ECO:0000256" key="1">
    <source>
        <dbReference type="ARBA" id="ARBA00007074"/>
    </source>
</evidence>
<name>A0A2M8S5Q2_9PAST</name>
<comment type="similarity">
    <text evidence="1">Belongs to the peptidase C40 family.</text>
</comment>
<dbReference type="Proteomes" id="UP000229329">
    <property type="component" value="Unassembled WGS sequence"/>
</dbReference>
<evidence type="ECO:0000256" key="5">
    <source>
        <dbReference type="ARBA" id="ARBA00022807"/>
    </source>
</evidence>
<dbReference type="InterPro" id="IPR038765">
    <property type="entry name" value="Papain-like_cys_pep_sf"/>
</dbReference>
<protein>
    <submittedName>
        <fullName evidence="8">Endopeptidase</fullName>
    </submittedName>
</protein>
<gene>
    <name evidence="8" type="ORF">CVP05_01175</name>
</gene>
<proteinExistence type="inferred from homology"/>
<dbReference type="Gene3D" id="3.90.1720.10">
    <property type="entry name" value="endopeptidase domain like (from Nostoc punctiforme)"/>
    <property type="match status" value="1"/>
</dbReference>
<reference evidence="8 9" key="1">
    <citation type="submission" date="2017-11" db="EMBL/GenBank/DDBJ databases">
        <title>Reclassification of Bisgaard taxon 7 as Conservatibacter flavescens gen. nov., sp. nov.</title>
        <authorList>
            <person name="Christensen H."/>
        </authorList>
    </citation>
    <scope>NUCLEOTIDE SEQUENCE [LARGE SCALE GENOMIC DNA]</scope>
    <source>
        <strain evidence="8 9">7_4</strain>
    </source>
</reference>
<accession>A0A2M8S5Q2</accession>
<dbReference type="PROSITE" id="PS51257">
    <property type="entry name" value="PROKAR_LIPOPROTEIN"/>
    <property type="match status" value="1"/>
</dbReference>
<evidence type="ECO:0000259" key="7">
    <source>
        <dbReference type="PROSITE" id="PS51935"/>
    </source>
</evidence>
<sequence length="165" mass="18561">MKPLFSLKSLCITLALSTLVACSSSVQNPPGRINYQGLINDPIMAIALLSEQQHEWAGTRYVLGGNSRQGVDCSGFVQRTFNDRFGIKLPRTTKDQAQYGQKINLRDIRTGDLVFFKTGRGPNGYHVGIYVKDDLFLHASTKGGVIYSSLNNPYWKKVYWQTRRV</sequence>
<dbReference type="PROSITE" id="PS51935">
    <property type="entry name" value="NLPC_P60"/>
    <property type="match status" value="1"/>
</dbReference>
<dbReference type="GO" id="GO:0006508">
    <property type="term" value="P:proteolysis"/>
    <property type="evidence" value="ECO:0007669"/>
    <property type="project" value="UniProtKB-KW"/>
</dbReference>
<evidence type="ECO:0000256" key="4">
    <source>
        <dbReference type="ARBA" id="ARBA00022801"/>
    </source>
</evidence>
<comment type="caution">
    <text evidence="8">The sequence shown here is derived from an EMBL/GenBank/DDBJ whole genome shotgun (WGS) entry which is preliminary data.</text>
</comment>
<evidence type="ECO:0000256" key="2">
    <source>
        <dbReference type="ARBA" id="ARBA00022670"/>
    </source>
</evidence>
<keyword evidence="9" id="KW-1185">Reference proteome</keyword>
<evidence type="ECO:0000313" key="9">
    <source>
        <dbReference type="Proteomes" id="UP000229329"/>
    </source>
</evidence>
<keyword evidence="5" id="KW-0788">Thiol protease</keyword>
<feature type="domain" description="NlpC/P60" evidence="7">
    <location>
        <begin position="43"/>
        <end position="165"/>
    </location>
</feature>
<feature type="signal peptide" evidence="6">
    <location>
        <begin position="1"/>
        <end position="23"/>
    </location>
</feature>